<sequence length="150" mass="17188">MPTYTKTPEALDRLTPEQRRVTQESGTERPFFNEFWDSKEVGLYVDVVSGEPLFTSLDKFDSGCGWPSFTRPLEDEHVLELRDSSHGMIRTEVRSKHGDSHLGHVFPDGPRETGGLRYCINSASLRFIPVSRLEEEGYGQYRSLFDNTKK</sequence>
<keyword evidence="1" id="KW-0560">Oxidoreductase</keyword>
<dbReference type="Proteomes" id="UP001558850">
    <property type="component" value="Unassembled WGS sequence"/>
</dbReference>
<protein>
    <submittedName>
        <fullName evidence="1">Peptide-methionine (R)-S-oxide reductase MsrB</fullName>
        <ecNumber evidence="1">1.8.4.12</ecNumber>
    </submittedName>
</protein>
<proteinExistence type="predicted"/>
<organism evidence="1 2">
    <name type="scientific">Paraburkholderia phymatum</name>
    <dbReference type="NCBI Taxonomy" id="148447"/>
    <lineage>
        <taxon>Bacteria</taxon>
        <taxon>Pseudomonadati</taxon>
        <taxon>Pseudomonadota</taxon>
        <taxon>Betaproteobacteria</taxon>
        <taxon>Burkholderiales</taxon>
        <taxon>Burkholderiaceae</taxon>
        <taxon>Paraburkholderia</taxon>
    </lineage>
</organism>
<name>A0ACC6U6Q9_9BURK</name>
<evidence type="ECO:0000313" key="1">
    <source>
        <dbReference type="EMBL" id="MEX3935257.1"/>
    </source>
</evidence>
<dbReference type="EMBL" id="JBFRCH010000019">
    <property type="protein sequence ID" value="MEX3935257.1"/>
    <property type="molecule type" value="Genomic_DNA"/>
</dbReference>
<reference evidence="1" key="1">
    <citation type="submission" date="2024-07" db="EMBL/GenBank/DDBJ databases">
        <title>A survey of Mimosa microsymbionts across Brazilian biomes reveals a high diversity of Paraburkholderia nodulating endemic species, but also that Cupriavidus is common as a symbiont of widespread species.</title>
        <authorList>
            <person name="Rouws L."/>
            <person name="Barauna A."/>
            <person name="Beukes C."/>
            <person name="Rouws J.R.C."/>
            <person name="De Faria S.M."/>
            <person name="Gross E."/>
            <person name="Bueno Dos Reis Junior F."/>
            <person name="Simon M.F."/>
            <person name="Maluk M."/>
            <person name="Odee D.W."/>
            <person name="Kenicer G."/>
            <person name="Young J.P.W."/>
            <person name="Reis V.M."/>
            <person name="Zilli J."/>
            <person name="James E.K."/>
        </authorList>
    </citation>
    <scope>NUCLEOTIDE SEQUENCE</scope>
    <source>
        <strain evidence="1">EG181B</strain>
    </source>
</reference>
<accession>A0ACC6U6Q9</accession>
<gene>
    <name evidence="1" type="primary">msrB</name>
    <name evidence="1" type="ORF">AB4Y32_26265</name>
</gene>
<comment type="caution">
    <text evidence="1">The sequence shown here is derived from an EMBL/GenBank/DDBJ whole genome shotgun (WGS) entry which is preliminary data.</text>
</comment>
<keyword evidence="2" id="KW-1185">Reference proteome</keyword>
<evidence type="ECO:0000313" key="2">
    <source>
        <dbReference type="Proteomes" id="UP001558850"/>
    </source>
</evidence>
<dbReference type="EC" id="1.8.4.12" evidence="1"/>